<dbReference type="InterPro" id="IPR002110">
    <property type="entry name" value="Ankyrin_rpt"/>
</dbReference>
<evidence type="ECO:0000313" key="3">
    <source>
        <dbReference type="EMBL" id="KAF1970325.1"/>
    </source>
</evidence>
<dbReference type="Proteomes" id="UP000800036">
    <property type="component" value="Unassembled WGS sequence"/>
</dbReference>
<protein>
    <submittedName>
        <fullName evidence="3">Ankyrin</fullName>
    </submittedName>
</protein>
<gene>
    <name evidence="3" type="ORF">BU23DRAFT_570902</name>
</gene>
<reference evidence="3" key="1">
    <citation type="journal article" date="2020" name="Stud. Mycol.">
        <title>101 Dothideomycetes genomes: a test case for predicting lifestyles and emergence of pathogens.</title>
        <authorList>
            <person name="Haridas S."/>
            <person name="Albert R."/>
            <person name="Binder M."/>
            <person name="Bloem J."/>
            <person name="Labutti K."/>
            <person name="Salamov A."/>
            <person name="Andreopoulos B."/>
            <person name="Baker S."/>
            <person name="Barry K."/>
            <person name="Bills G."/>
            <person name="Bluhm B."/>
            <person name="Cannon C."/>
            <person name="Castanera R."/>
            <person name="Culley D."/>
            <person name="Daum C."/>
            <person name="Ezra D."/>
            <person name="Gonzalez J."/>
            <person name="Henrissat B."/>
            <person name="Kuo A."/>
            <person name="Liang C."/>
            <person name="Lipzen A."/>
            <person name="Lutzoni F."/>
            <person name="Magnuson J."/>
            <person name="Mondo S."/>
            <person name="Nolan M."/>
            <person name="Ohm R."/>
            <person name="Pangilinan J."/>
            <person name="Park H.-J."/>
            <person name="Ramirez L."/>
            <person name="Alfaro M."/>
            <person name="Sun H."/>
            <person name="Tritt A."/>
            <person name="Yoshinaga Y."/>
            <person name="Zwiers L.-H."/>
            <person name="Turgeon B."/>
            <person name="Goodwin S."/>
            <person name="Spatafora J."/>
            <person name="Crous P."/>
            <person name="Grigoriev I."/>
        </authorList>
    </citation>
    <scope>NUCLEOTIDE SEQUENCE</scope>
    <source>
        <strain evidence="3">CBS 107.79</strain>
    </source>
</reference>
<organism evidence="3 4">
    <name type="scientific">Bimuria novae-zelandiae CBS 107.79</name>
    <dbReference type="NCBI Taxonomy" id="1447943"/>
    <lineage>
        <taxon>Eukaryota</taxon>
        <taxon>Fungi</taxon>
        <taxon>Dikarya</taxon>
        <taxon>Ascomycota</taxon>
        <taxon>Pezizomycotina</taxon>
        <taxon>Dothideomycetes</taxon>
        <taxon>Pleosporomycetidae</taxon>
        <taxon>Pleosporales</taxon>
        <taxon>Massarineae</taxon>
        <taxon>Didymosphaeriaceae</taxon>
        <taxon>Bimuria</taxon>
    </lineage>
</organism>
<dbReference type="SUPFAM" id="SSF48403">
    <property type="entry name" value="Ankyrin repeat"/>
    <property type="match status" value="1"/>
</dbReference>
<dbReference type="AlphaFoldDB" id="A0A6A5UZS4"/>
<dbReference type="InterPro" id="IPR036770">
    <property type="entry name" value="Ankyrin_rpt-contain_sf"/>
</dbReference>
<evidence type="ECO:0000313" key="4">
    <source>
        <dbReference type="Proteomes" id="UP000800036"/>
    </source>
</evidence>
<keyword evidence="2" id="KW-0040">ANK repeat</keyword>
<evidence type="ECO:0000256" key="1">
    <source>
        <dbReference type="ARBA" id="ARBA00022737"/>
    </source>
</evidence>
<dbReference type="PANTHER" id="PTHR24198">
    <property type="entry name" value="ANKYRIN REPEAT AND PROTEIN KINASE DOMAIN-CONTAINING PROTEIN"/>
    <property type="match status" value="1"/>
</dbReference>
<dbReference type="Pfam" id="PF12796">
    <property type="entry name" value="Ank_2"/>
    <property type="match status" value="1"/>
</dbReference>
<sequence length="272" mass="30510">MGSRISTQLVNLGLIDEGLLLLKRHYNDIDNANEPPGRTTLCYAVAHGLEEFFKDLIDDHGADVRWRDAAGATLCHIAVPNHRLGVLNLLVSKYNLDPDARDDDQRAPLQYLFDLDTKEWHGNKLTVAETILSKFGVSLGDRDARGRTPLMDVIDLNNRHHDKIEIYSPLLPWAGVNTGDDFEKIAMLLLDKYCVSPTSQDNEGNTPLSIAMSSRSYSSHRLMQKLFSYPDVVVDDDIIKRAAKYQAGEALRRSQIVALLEAEKTALVDLHF</sequence>
<dbReference type="EMBL" id="ML976702">
    <property type="protein sequence ID" value="KAF1970325.1"/>
    <property type="molecule type" value="Genomic_DNA"/>
</dbReference>
<name>A0A6A5UZS4_9PLEO</name>
<proteinExistence type="predicted"/>
<dbReference type="PANTHER" id="PTHR24198:SF165">
    <property type="entry name" value="ANKYRIN REPEAT-CONTAINING PROTEIN-RELATED"/>
    <property type="match status" value="1"/>
</dbReference>
<evidence type="ECO:0000256" key="2">
    <source>
        <dbReference type="ARBA" id="ARBA00023043"/>
    </source>
</evidence>
<keyword evidence="1" id="KW-0677">Repeat</keyword>
<accession>A0A6A5UZS4</accession>
<keyword evidence="4" id="KW-1185">Reference proteome</keyword>
<dbReference type="Gene3D" id="1.25.40.20">
    <property type="entry name" value="Ankyrin repeat-containing domain"/>
    <property type="match status" value="1"/>
</dbReference>